<gene>
    <name evidence="1" type="ORF">GCM10009425_48790</name>
</gene>
<dbReference type="Proteomes" id="UP000616499">
    <property type="component" value="Unassembled WGS sequence"/>
</dbReference>
<sequence>MKEEHSTQKHIKVGIACMGAQGGLGKGDLCRVLQGFVEAENAAQAAPRAVQRPV</sequence>
<reference evidence="2" key="1">
    <citation type="journal article" date="2019" name="Int. J. Syst. Evol. Microbiol.">
        <title>The Global Catalogue of Microorganisms (GCM) 10K type strain sequencing project: providing services to taxonomists for standard genome sequencing and annotation.</title>
        <authorList>
            <consortium name="The Broad Institute Genomics Platform"/>
            <consortium name="The Broad Institute Genome Sequencing Center for Infectious Disease"/>
            <person name="Wu L."/>
            <person name="Ma J."/>
        </authorList>
    </citation>
    <scope>NUCLEOTIDE SEQUENCE [LARGE SCALE GENOMIC DNA]</scope>
    <source>
        <strain evidence="2">JCM 13501</strain>
    </source>
</reference>
<accession>A0ABQ2H4V8</accession>
<dbReference type="EMBL" id="BMNW01000037">
    <property type="protein sequence ID" value="GGM32554.1"/>
    <property type="molecule type" value="Genomic_DNA"/>
</dbReference>
<proteinExistence type="predicted"/>
<organism evidence="1 2">
    <name type="scientific">Pseudomonas asuensis</name>
    <dbReference type="NCBI Taxonomy" id="1825787"/>
    <lineage>
        <taxon>Bacteria</taxon>
        <taxon>Pseudomonadati</taxon>
        <taxon>Pseudomonadota</taxon>
        <taxon>Gammaproteobacteria</taxon>
        <taxon>Pseudomonadales</taxon>
        <taxon>Pseudomonadaceae</taxon>
        <taxon>Pseudomonas</taxon>
    </lineage>
</organism>
<name>A0ABQ2H4V8_9PSED</name>
<comment type="caution">
    <text evidence="1">The sequence shown here is derived from an EMBL/GenBank/DDBJ whole genome shotgun (WGS) entry which is preliminary data.</text>
</comment>
<evidence type="ECO:0000313" key="2">
    <source>
        <dbReference type="Proteomes" id="UP000616499"/>
    </source>
</evidence>
<protein>
    <submittedName>
        <fullName evidence="1">Uncharacterized protein</fullName>
    </submittedName>
</protein>
<evidence type="ECO:0000313" key="1">
    <source>
        <dbReference type="EMBL" id="GGM32554.1"/>
    </source>
</evidence>
<keyword evidence="2" id="KW-1185">Reference proteome</keyword>